<dbReference type="KEGG" id="cbae:COR50_03820"/>
<dbReference type="OrthoDB" id="981917at2"/>
<accession>A0A291R0N6</accession>
<evidence type="ECO:0000313" key="8">
    <source>
        <dbReference type="Proteomes" id="UP000220133"/>
    </source>
</evidence>
<evidence type="ECO:0000256" key="4">
    <source>
        <dbReference type="ARBA" id="ARBA00022989"/>
    </source>
</evidence>
<dbReference type="InterPro" id="IPR005171">
    <property type="entry name" value="Cyt_c_oxidase_su4_prok"/>
</dbReference>
<dbReference type="EMBL" id="CP023777">
    <property type="protein sequence ID" value="ATL49721.1"/>
    <property type="molecule type" value="Genomic_DNA"/>
</dbReference>
<comment type="subcellular location">
    <subcellularLocation>
        <location evidence="1">Cell membrane</location>
        <topology evidence="1">Multi-pass membrane protein</topology>
    </subcellularLocation>
</comment>
<dbReference type="Pfam" id="PF03626">
    <property type="entry name" value="COX4_pro"/>
    <property type="match status" value="1"/>
</dbReference>
<keyword evidence="3 6" id="KW-0812">Transmembrane</keyword>
<evidence type="ECO:0000256" key="3">
    <source>
        <dbReference type="ARBA" id="ARBA00022692"/>
    </source>
</evidence>
<feature type="transmembrane region" description="Helical" evidence="6">
    <location>
        <begin position="50"/>
        <end position="70"/>
    </location>
</feature>
<name>A0A291R0N6_9BACT</name>
<evidence type="ECO:0000256" key="5">
    <source>
        <dbReference type="ARBA" id="ARBA00023136"/>
    </source>
</evidence>
<keyword evidence="4 6" id="KW-1133">Transmembrane helix</keyword>
<evidence type="ECO:0000256" key="2">
    <source>
        <dbReference type="ARBA" id="ARBA00022475"/>
    </source>
</evidence>
<feature type="transmembrane region" description="Helical" evidence="6">
    <location>
        <begin position="21"/>
        <end position="44"/>
    </location>
</feature>
<organism evidence="7 8">
    <name type="scientific">Chitinophaga caeni</name>
    <dbReference type="NCBI Taxonomy" id="2029983"/>
    <lineage>
        <taxon>Bacteria</taxon>
        <taxon>Pseudomonadati</taxon>
        <taxon>Bacteroidota</taxon>
        <taxon>Chitinophagia</taxon>
        <taxon>Chitinophagales</taxon>
        <taxon>Chitinophagaceae</taxon>
        <taxon>Chitinophaga</taxon>
    </lineage>
</organism>
<reference evidence="7 8" key="1">
    <citation type="submission" date="2017-10" db="EMBL/GenBank/DDBJ databases">
        <title>Paenichitinophaga pekingensis gen. nov., sp. nov., isolated from activated sludge.</title>
        <authorList>
            <person name="Jin D."/>
            <person name="Kong X."/>
            <person name="Deng Y."/>
            <person name="Bai Z."/>
        </authorList>
    </citation>
    <scope>NUCLEOTIDE SEQUENCE [LARGE SCALE GENOMIC DNA]</scope>
    <source>
        <strain evidence="7 8">13</strain>
    </source>
</reference>
<evidence type="ECO:0000256" key="6">
    <source>
        <dbReference type="SAM" id="Phobius"/>
    </source>
</evidence>
<keyword evidence="2" id="KW-1003">Cell membrane</keyword>
<dbReference type="GO" id="GO:0005886">
    <property type="term" value="C:plasma membrane"/>
    <property type="evidence" value="ECO:0007669"/>
    <property type="project" value="UniProtKB-SubCell"/>
</dbReference>
<sequence length="135" mass="15760">MEHTSEELIYRHAPQDKSTKTIWKTFWILLAITIVEIVFAFIHLEYHWPARWILNGFFIIMTLFKAYFIVDEFMHLGHEVKNLIMTIIMPLLLFVWFIIAFLYEGDAWKNLRKDLAPGTPAAVEAPAAPAHGAHH</sequence>
<proteinExistence type="predicted"/>
<dbReference type="RefSeq" id="WP_098196088.1">
    <property type="nucleotide sequence ID" value="NZ_CP023777.1"/>
</dbReference>
<dbReference type="Proteomes" id="UP000220133">
    <property type="component" value="Chromosome"/>
</dbReference>
<keyword evidence="5 6" id="KW-0472">Membrane</keyword>
<protein>
    <recommendedName>
        <fullName evidence="9">Cytochrome C oxidase subunit IV</fullName>
    </recommendedName>
</protein>
<feature type="transmembrane region" description="Helical" evidence="6">
    <location>
        <begin position="82"/>
        <end position="103"/>
    </location>
</feature>
<keyword evidence="8" id="KW-1185">Reference proteome</keyword>
<gene>
    <name evidence="7" type="ORF">COR50_03820</name>
</gene>
<dbReference type="AlphaFoldDB" id="A0A291R0N6"/>
<evidence type="ECO:0008006" key="9">
    <source>
        <dbReference type="Google" id="ProtNLM"/>
    </source>
</evidence>
<evidence type="ECO:0000313" key="7">
    <source>
        <dbReference type="EMBL" id="ATL49721.1"/>
    </source>
</evidence>
<evidence type="ECO:0000256" key="1">
    <source>
        <dbReference type="ARBA" id="ARBA00004651"/>
    </source>
</evidence>